<gene>
    <name evidence="1" type="ORF">LOK49_LG02G01116</name>
</gene>
<evidence type="ECO:0000313" key="2">
    <source>
        <dbReference type="Proteomes" id="UP001060215"/>
    </source>
</evidence>
<proteinExistence type="predicted"/>
<sequence>MSPKLFVAFPPPNSVSSPMTNVSVLLCLVGVQTKGDRASVVGDAIEYIKELRRTINELKILVEKKRCGKERSKRHKKDDGSAIGDVQRSNIKPDPEQSCNGSILRSSWL</sequence>
<dbReference type="Proteomes" id="UP001060215">
    <property type="component" value="Chromosome 3"/>
</dbReference>
<keyword evidence="2" id="KW-1185">Reference proteome</keyword>
<comment type="caution">
    <text evidence="1">The sequence shown here is derived from an EMBL/GenBank/DDBJ whole genome shotgun (WGS) entry which is preliminary data.</text>
</comment>
<evidence type="ECO:0000313" key="1">
    <source>
        <dbReference type="EMBL" id="KAI8027203.1"/>
    </source>
</evidence>
<protein>
    <submittedName>
        <fullName evidence="1">Transcription factor EAT1</fullName>
    </submittedName>
</protein>
<reference evidence="1 2" key="1">
    <citation type="journal article" date="2022" name="Plant J.">
        <title>Chromosome-level genome of Camellia lanceoleosa provides a valuable resource for understanding genome evolution and self-incompatibility.</title>
        <authorList>
            <person name="Gong W."/>
            <person name="Xiao S."/>
            <person name="Wang L."/>
            <person name="Liao Z."/>
            <person name="Chang Y."/>
            <person name="Mo W."/>
            <person name="Hu G."/>
            <person name="Li W."/>
            <person name="Zhao G."/>
            <person name="Zhu H."/>
            <person name="Hu X."/>
            <person name="Ji K."/>
            <person name="Xiang X."/>
            <person name="Song Q."/>
            <person name="Yuan D."/>
            <person name="Jin S."/>
            <person name="Zhang L."/>
        </authorList>
    </citation>
    <scope>NUCLEOTIDE SEQUENCE [LARGE SCALE GENOMIC DNA]</scope>
    <source>
        <strain evidence="1">SQ_2022a</strain>
    </source>
</reference>
<accession>A0ACC0IPB4</accession>
<dbReference type="EMBL" id="CM045760">
    <property type="protein sequence ID" value="KAI8027203.1"/>
    <property type="molecule type" value="Genomic_DNA"/>
</dbReference>
<organism evidence="1 2">
    <name type="scientific">Camellia lanceoleosa</name>
    <dbReference type="NCBI Taxonomy" id="1840588"/>
    <lineage>
        <taxon>Eukaryota</taxon>
        <taxon>Viridiplantae</taxon>
        <taxon>Streptophyta</taxon>
        <taxon>Embryophyta</taxon>
        <taxon>Tracheophyta</taxon>
        <taxon>Spermatophyta</taxon>
        <taxon>Magnoliopsida</taxon>
        <taxon>eudicotyledons</taxon>
        <taxon>Gunneridae</taxon>
        <taxon>Pentapetalae</taxon>
        <taxon>asterids</taxon>
        <taxon>Ericales</taxon>
        <taxon>Theaceae</taxon>
        <taxon>Camellia</taxon>
    </lineage>
</organism>
<name>A0ACC0IPB4_9ERIC</name>